<evidence type="ECO:0000256" key="6">
    <source>
        <dbReference type="SAM" id="Phobius"/>
    </source>
</evidence>
<keyword evidence="5 6" id="KW-0472">Membrane</keyword>
<sequence length="200" mass="21779">MFDGIVSILTQLGAFGVFLMMLAENVFPPIPSEVVLPLAGYTAFNERGSIWLTVLAGTLGSVVGALLWYCLGLWIGIERLKHLAARHGRWLTLTPKQVDDADRWFQRHGRSAVLLGRMVPGVRTLISVPAGVVAMKLAVFLFLTTVGSALWTALLVLAGYKLGAQYDQVARVIEPVSNVVLGLAIAWYAWRVVTFGKSAK</sequence>
<evidence type="ECO:0000256" key="3">
    <source>
        <dbReference type="ARBA" id="ARBA00022692"/>
    </source>
</evidence>
<feature type="transmembrane region" description="Helical" evidence="6">
    <location>
        <begin position="50"/>
        <end position="77"/>
    </location>
</feature>
<dbReference type="RefSeq" id="WP_189688988.1">
    <property type="nucleotide sequence ID" value="NZ_BMYK01000016.1"/>
</dbReference>
<evidence type="ECO:0000256" key="2">
    <source>
        <dbReference type="ARBA" id="ARBA00022475"/>
    </source>
</evidence>
<proteinExistence type="predicted"/>
<evidence type="ECO:0000313" key="8">
    <source>
        <dbReference type="EMBL" id="GHC92914.1"/>
    </source>
</evidence>
<evidence type="ECO:0000313" key="9">
    <source>
        <dbReference type="Proteomes" id="UP000626210"/>
    </source>
</evidence>
<dbReference type="InterPro" id="IPR051311">
    <property type="entry name" value="DedA_domain"/>
</dbReference>
<reference evidence="9" key="1">
    <citation type="journal article" date="2019" name="Int. J. Syst. Evol. Microbiol.">
        <title>The Global Catalogue of Microorganisms (GCM) 10K type strain sequencing project: providing services to taxonomists for standard genome sequencing and annotation.</title>
        <authorList>
            <consortium name="The Broad Institute Genomics Platform"/>
            <consortium name="The Broad Institute Genome Sequencing Center for Infectious Disease"/>
            <person name="Wu L."/>
            <person name="Ma J."/>
        </authorList>
    </citation>
    <scope>NUCLEOTIDE SEQUENCE [LARGE SCALE GENOMIC DNA]</scope>
    <source>
        <strain evidence="9">KCTC 23314</strain>
    </source>
</reference>
<keyword evidence="9" id="KW-1185">Reference proteome</keyword>
<feature type="domain" description="VTT" evidence="7">
    <location>
        <begin position="30"/>
        <end position="160"/>
    </location>
</feature>
<dbReference type="PANTHER" id="PTHR42709">
    <property type="entry name" value="ALKALINE PHOSPHATASE LIKE PROTEIN"/>
    <property type="match status" value="1"/>
</dbReference>
<dbReference type="PANTHER" id="PTHR42709:SF6">
    <property type="entry name" value="UNDECAPRENYL PHOSPHATE TRANSPORTER A"/>
    <property type="match status" value="1"/>
</dbReference>
<evidence type="ECO:0000256" key="5">
    <source>
        <dbReference type="ARBA" id="ARBA00023136"/>
    </source>
</evidence>
<comment type="subcellular location">
    <subcellularLocation>
        <location evidence="1">Cell membrane</location>
        <topology evidence="1">Multi-pass membrane protein</topology>
    </subcellularLocation>
</comment>
<name>A0ABQ3G768_9BURK</name>
<keyword evidence="4 6" id="KW-1133">Transmembrane helix</keyword>
<comment type="caution">
    <text evidence="8">The sequence shown here is derived from an EMBL/GenBank/DDBJ whole genome shotgun (WGS) entry which is preliminary data.</text>
</comment>
<protein>
    <submittedName>
        <fullName evidence="8">Alkaline phosphatase</fullName>
    </submittedName>
</protein>
<evidence type="ECO:0000259" key="7">
    <source>
        <dbReference type="Pfam" id="PF09335"/>
    </source>
</evidence>
<keyword evidence="3 6" id="KW-0812">Transmembrane</keyword>
<evidence type="ECO:0000256" key="1">
    <source>
        <dbReference type="ARBA" id="ARBA00004651"/>
    </source>
</evidence>
<dbReference type="Pfam" id="PF09335">
    <property type="entry name" value="VTT_dom"/>
    <property type="match status" value="1"/>
</dbReference>
<accession>A0ABQ3G768</accession>
<evidence type="ECO:0000256" key="4">
    <source>
        <dbReference type="ARBA" id="ARBA00022989"/>
    </source>
</evidence>
<feature type="transmembrane region" description="Helical" evidence="6">
    <location>
        <begin position="138"/>
        <end position="160"/>
    </location>
</feature>
<dbReference type="Proteomes" id="UP000626210">
    <property type="component" value="Unassembled WGS sequence"/>
</dbReference>
<keyword evidence="2" id="KW-1003">Cell membrane</keyword>
<organism evidence="8 9">
    <name type="scientific">Pseudorhodoferax aquiterrae</name>
    <dbReference type="NCBI Taxonomy" id="747304"/>
    <lineage>
        <taxon>Bacteria</taxon>
        <taxon>Pseudomonadati</taxon>
        <taxon>Pseudomonadota</taxon>
        <taxon>Betaproteobacteria</taxon>
        <taxon>Burkholderiales</taxon>
        <taxon>Comamonadaceae</taxon>
    </lineage>
</organism>
<feature type="transmembrane region" description="Helical" evidence="6">
    <location>
        <begin position="12"/>
        <end position="30"/>
    </location>
</feature>
<gene>
    <name evidence="8" type="ORF">GCM10007320_43460</name>
</gene>
<dbReference type="InterPro" id="IPR032816">
    <property type="entry name" value="VTT_dom"/>
</dbReference>
<feature type="transmembrane region" description="Helical" evidence="6">
    <location>
        <begin position="172"/>
        <end position="190"/>
    </location>
</feature>
<dbReference type="EMBL" id="BMYK01000016">
    <property type="protein sequence ID" value="GHC92914.1"/>
    <property type="molecule type" value="Genomic_DNA"/>
</dbReference>